<accession>A0A9X2KLI1</accession>
<organism evidence="1 2">
    <name type="scientific">Sphingomonas tagetis</name>
    <dbReference type="NCBI Taxonomy" id="2949092"/>
    <lineage>
        <taxon>Bacteria</taxon>
        <taxon>Pseudomonadati</taxon>
        <taxon>Pseudomonadota</taxon>
        <taxon>Alphaproteobacteria</taxon>
        <taxon>Sphingomonadales</taxon>
        <taxon>Sphingomonadaceae</taxon>
        <taxon>Sphingomonas</taxon>
    </lineage>
</organism>
<dbReference type="RefSeq" id="WP_254292779.1">
    <property type="nucleotide sequence ID" value="NZ_JAMLDX010000006.1"/>
</dbReference>
<dbReference type="Proteomes" id="UP001139451">
    <property type="component" value="Unassembled WGS sequence"/>
</dbReference>
<protein>
    <submittedName>
        <fullName evidence="1">Uncharacterized protein</fullName>
    </submittedName>
</protein>
<sequence length="80" mass="8861">MSRSTAPDWPGMMQRATAARYCDMTPGEFEGEVASGRLPVPVQLGRGERWHRRALDEALERLAGGSVPDWRAGSKLYAEN</sequence>
<dbReference type="AlphaFoldDB" id="A0A9X2KLI1"/>
<keyword evidence="2" id="KW-1185">Reference proteome</keyword>
<name>A0A9X2KLI1_9SPHN</name>
<evidence type="ECO:0000313" key="1">
    <source>
        <dbReference type="EMBL" id="MCP3730647.1"/>
    </source>
</evidence>
<comment type="caution">
    <text evidence="1">The sequence shown here is derived from an EMBL/GenBank/DDBJ whole genome shotgun (WGS) entry which is preliminary data.</text>
</comment>
<dbReference type="EMBL" id="JAMLDX010000006">
    <property type="protein sequence ID" value="MCP3730647.1"/>
    <property type="molecule type" value="Genomic_DNA"/>
</dbReference>
<evidence type="ECO:0000313" key="2">
    <source>
        <dbReference type="Proteomes" id="UP001139451"/>
    </source>
</evidence>
<gene>
    <name evidence="1" type="ORF">M9978_09425</name>
</gene>
<reference evidence="1" key="1">
    <citation type="submission" date="2022-05" db="EMBL/GenBank/DDBJ databases">
        <title>Sphingomonas sp. strain MG17 Genome sequencing and assembly.</title>
        <authorList>
            <person name="Kim I."/>
        </authorList>
    </citation>
    <scope>NUCLEOTIDE SEQUENCE</scope>
    <source>
        <strain evidence="1">MG17</strain>
    </source>
</reference>
<proteinExistence type="predicted"/>